<protein>
    <submittedName>
        <fullName evidence="1">Uncharacterized protein</fullName>
    </submittedName>
</protein>
<sequence>MEHHFILGVKYSNI</sequence>
<evidence type="ECO:0000313" key="2">
    <source>
        <dbReference type="Proteomes" id="UP000292052"/>
    </source>
</evidence>
<name>A0A482V2I9_ASBVE</name>
<dbReference type="EMBL" id="QDEB01133251">
    <property type="protein sequence ID" value="RZB38848.1"/>
    <property type="molecule type" value="Genomic_DNA"/>
</dbReference>
<accession>A0A482V2I9</accession>
<gene>
    <name evidence="1" type="ORF">BDFB_014954</name>
</gene>
<reference evidence="1 2" key="1">
    <citation type="submission" date="2017-03" db="EMBL/GenBank/DDBJ databases">
        <title>Genome of the blue death feigning beetle - Asbolus verrucosus.</title>
        <authorList>
            <person name="Rider S.D."/>
        </authorList>
    </citation>
    <scope>NUCLEOTIDE SEQUENCE [LARGE SCALE GENOMIC DNA]</scope>
    <source>
        <strain evidence="1">Butters</strain>
        <tissue evidence="1">Head and leg muscle</tissue>
    </source>
</reference>
<dbReference type="Proteomes" id="UP000292052">
    <property type="component" value="Unassembled WGS sequence"/>
</dbReference>
<evidence type="ECO:0000313" key="1">
    <source>
        <dbReference type="EMBL" id="RZB38848.1"/>
    </source>
</evidence>
<proteinExistence type="predicted"/>
<keyword evidence="2" id="KW-1185">Reference proteome</keyword>
<organism evidence="1 2">
    <name type="scientific">Asbolus verrucosus</name>
    <name type="common">Desert ironclad beetle</name>
    <dbReference type="NCBI Taxonomy" id="1661398"/>
    <lineage>
        <taxon>Eukaryota</taxon>
        <taxon>Metazoa</taxon>
        <taxon>Ecdysozoa</taxon>
        <taxon>Arthropoda</taxon>
        <taxon>Hexapoda</taxon>
        <taxon>Insecta</taxon>
        <taxon>Pterygota</taxon>
        <taxon>Neoptera</taxon>
        <taxon>Endopterygota</taxon>
        <taxon>Coleoptera</taxon>
        <taxon>Polyphaga</taxon>
        <taxon>Cucujiformia</taxon>
        <taxon>Tenebrionidae</taxon>
        <taxon>Pimeliinae</taxon>
        <taxon>Asbolus</taxon>
    </lineage>
</organism>
<comment type="caution">
    <text evidence="1">The sequence shown here is derived from an EMBL/GenBank/DDBJ whole genome shotgun (WGS) entry which is preliminary data.</text>
</comment>